<dbReference type="AlphaFoldDB" id="A0A7Z0QMS6"/>
<organism evidence="8 9">
    <name type="scientific">Luteimonas deserti</name>
    <dbReference type="NCBI Taxonomy" id="2752306"/>
    <lineage>
        <taxon>Bacteria</taxon>
        <taxon>Pseudomonadati</taxon>
        <taxon>Pseudomonadota</taxon>
        <taxon>Gammaproteobacteria</taxon>
        <taxon>Lysobacterales</taxon>
        <taxon>Lysobacteraceae</taxon>
        <taxon>Luteimonas</taxon>
    </lineage>
</organism>
<feature type="transmembrane region" description="Helical" evidence="5">
    <location>
        <begin position="146"/>
        <end position="168"/>
    </location>
</feature>
<gene>
    <name evidence="8" type="ORF">H0E82_01620</name>
</gene>
<evidence type="ECO:0000256" key="3">
    <source>
        <dbReference type="ARBA" id="ARBA00022636"/>
    </source>
</evidence>
<dbReference type="FunFam" id="3.30.70.270:FF:000001">
    <property type="entry name" value="Diguanylate cyclase domain protein"/>
    <property type="match status" value="1"/>
</dbReference>
<comment type="caution">
    <text evidence="8">The sequence shown here is derived from an EMBL/GenBank/DDBJ whole genome shotgun (WGS) entry which is preliminary data.</text>
</comment>
<dbReference type="CDD" id="cd01948">
    <property type="entry name" value="EAL"/>
    <property type="match status" value="1"/>
</dbReference>
<feature type="transmembrane region" description="Helical" evidence="5">
    <location>
        <begin position="18"/>
        <end position="38"/>
    </location>
</feature>
<evidence type="ECO:0000256" key="1">
    <source>
        <dbReference type="ARBA" id="ARBA00001946"/>
    </source>
</evidence>
<evidence type="ECO:0000256" key="5">
    <source>
        <dbReference type="SAM" id="Phobius"/>
    </source>
</evidence>
<comment type="cofactor">
    <cofactor evidence="1">
        <name>Mg(2+)</name>
        <dbReference type="ChEBI" id="CHEBI:18420"/>
    </cofactor>
</comment>
<dbReference type="NCBIfam" id="TIGR00254">
    <property type="entry name" value="GGDEF"/>
    <property type="match status" value="1"/>
</dbReference>
<keyword evidence="3" id="KW-0973">c-di-GMP</keyword>
<accession>A0A7Z0QMS6</accession>
<dbReference type="PROSITE" id="PS50883">
    <property type="entry name" value="EAL"/>
    <property type="match status" value="1"/>
</dbReference>
<protein>
    <recommendedName>
        <fullName evidence="2">cyclic-guanylate-specific phosphodiesterase</fullName>
        <ecNumber evidence="2">3.1.4.52</ecNumber>
    </recommendedName>
</protein>
<sequence length="614" mass="66475">MTREDADRLGRSFERSSLLASVLVLTMAGVVLALLQYVGLRRELVEDAGAQARIVALNSAAAVLFEDRVVAAEMLDALSAASTVRAARIEDETGTVLATYVAVGAVDGMGDCGLDCTRVSAPIEHAGAPLGAVVLEVSLQRVFSRLLAFAGAFLVAAMVALALSLPLLRRMRLRMRLAEARLDHLAHHDPVTGQLNRNAFNATLHRARDARAQSRHALLQLDMDRFKEINDTLGHLGGDELLRQVGTRLASAIRAEDQLFRLGGDEFAVLMHPVATAAEADVVAQRVLAQFAAPFRIAGHELYVTASAGVSLYPQDSSEFHDLAGNADAAMYEAKRHGRNRVAFFDPRLREAMAERLRLQTDLRRALEQDELALHYQAQVDTRSGALTGVEALLRWDHPTLGPVSPAVFVPIAEESGLIVPIGRWVLREACRQLAAWRGAGFSGVRVAVNLSVRQTRDEQLPDFIDALLGEFGLAPACLELEITESVLMEEADLAIGLLARLRARGLRLAIDDFGTGYSSMAYLQRLPIDALKIDMTFVRDIPGDGEAITTAILAMAHGLGLCVVAEGVETQAQHDFLRAAGCDQIQGYRIARPVPPDDVLARWHADATEAVPG</sequence>
<dbReference type="InterPro" id="IPR033417">
    <property type="entry name" value="CHASE8"/>
</dbReference>
<dbReference type="PANTHER" id="PTHR44757:SF2">
    <property type="entry name" value="BIOFILM ARCHITECTURE MAINTENANCE PROTEIN MBAA"/>
    <property type="match status" value="1"/>
</dbReference>
<dbReference type="Pfam" id="PF00563">
    <property type="entry name" value="EAL"/>
    <property type="match status" value="1"/>
</dbReference>
<dbReference type="InterPro" id="IPR000160">
    <property type="entry name" value="GGDEF_dom"/>
</dbReference>
<evidence type="ECO:0000313" key="9">
    <source>
        <dbReference type="Proteomes" id="UP000589896"/>
    </source>
</evidence>
<dbReference type="InterPro" id="IPR043128">
    <property type="entry name" value="Rev_trsase/Diguanyl_cyclase"/>
</dbReference>
<dbReference type="SUPFAM" id="SSF141868">
    <property type="entry name" value="EAL domain-like"/>
    <property type="match status" value="1"/>
</dbReference>
<dbReference type="InterPro" id="IPR035919">
    <property type="entry name" value="EAL_sf"/>
</dbReference>
<dbReference type="EMBL" id="JACCJZ010000004">
    <property type="protein sequence ID" value="NYZ61464.1"/>
    <property type="molecule type" value="Genomic_DNA"/>
</dbReference>
<dbReference type="SMART" id="SM00267">
    <property type="entry name" value="GGDEF"/>
    <property type="match status" value="1"/>
</dbReference>
<dbReference type="CDD" id="cd01949">
    <property type="entry name" value="GGDEF"/>
    <property type="match status" value="1"/>
</dbReference>
<dbReference type="FunFam" id="3.20.20.450:FF:000001">
    <property type="entry name" value="Cyclic di-GMP phosphodiesterase yahA"/>
    <property type="match status" value="1"/>
</dbReference>
<comment type="catalytic activity">
    <reaction evidence="4">
        <text>3',3'-c-di-GMP + H2O = 5'-phosphoguanylyl(3'-&gt;5')guanosine + H(+)</text>
        <dbReference type="Rhea" id="RHEA:24902"/>
        <dbReference type="ChEBI" id="CHEBI:15377"/>
        <dbReference type="ChEBI" id="CHEBI:15378"/>
        <dbReference type="ChEBI" id="CHEBI:58754"/>
        <dbReference type="ChEBI" id="CHEBI:58805"/>
        <dbReference type="EC" id="3.1.4.52"/>
    </reaction>
    <physiologicalReaction direction="left-to-right" evidence="4">
        <dbReference type="Rhea" id="RHEA:24903"/>
    </physiologicalReaction>
</comment>
<dbReference type="EC" id="3.1.4.52" evidence="2"/>
<keyword evidence="5" id="KW-1133">Transmembrane helix</keyword>
<feature type="domain" description="GGDEF" evidence="7">
    <location>
        <begin position="214"/>
        <end position="347"/>
    </location>
</feature>
<keyword evidence="5" id="KW-0812">Transmembrane</keyword>
<feature type="domain" description="EAL" evidence="6">
    <location>
        <begin position="356"/>
        <end position="608"/>
    </location>
</feature>
<dbReference type="GO" id="GO:0071111">
    <property type="term" value="F:cyclic-guanylate-specific phosphodiesterase activity"/>
    <property type="evidence" value="ECO:0007669"/>
    <property type="project" value="UniProtKB-EC"/>
</dbReference>
<dbReference type="InterPro" id="IPR052155">
    <property type="entry name" value="Biofilm_reg_signaling"/>
</dbReference>
<dbReference type="SMART" id="SM00052">
    <property type="entry name" value="EAL"/>
    <property type="match status" value="1"/>
</dbReference>
<keyword evidence="9" id="KW-1185">Reference proteome</keyword>
<dbReference type="RefSeq" id="WP_180543227.1">
    <property type="nucleotide sequence ID" value="NZ_JACCJZ010000004.1"/>
</dbReference>
<evidence type="ECO:0000259" key="6">
    <source>
        <dbReference type="PROSITE" id="PS50883"/>
    </source>
</evidence>
<dbReference type="Pfam" id="PF17152">
    <property type="entry name" value="CHASE8"/>
    <property type="match status" value="1"/>
</dbReference>
<dbReference type="SUPFAM" id="SSF55073">
    <property type="entry name" value="Nucleotide cyclase"/>
    <property type="match status" value="1"/>
</dbReference>
<keyword evidence="5" id="KW-0472">Membrane</keyword>
<evidence type="ECO:0000259" key="7">
    <source>
        <dbReference type="PROSITE" id="PS50887"/>
    </source>
</evidence>
<dbReference type="InterPro" id="IPR001633">
    <property type="entry name" value="EAL_dom"/>
</dbReference>
<dbReference type="Pfam" id="PF00990">
    <property type="entry name" value="GGDEF"/>
    <property type="match status" value="1"/>
</dbReference>
<dbReference type="PANTHER" id="PTHR44757">
    <property type="entry name" value="DIGUANYLATE CYCLASE DGCP"/>
    <property type="match status" value="1"/>
</dbReference>
<dbReference type="Proteomes" id="UP000589896">
    <property type="component" value="Unassembled WGS sequence"/>
</dbReference>
<dbReference type="Gene3D" id="3.20.20.450">
    <property type="entry name" value="EAL domain"/>
    <property type="match status" value="1"/>
</dbReference>
<dbReference type="Gene3D" id="3.30.70.270">
    <property type="match status" value="1"/>
</dbReference>
<evidence type="ECO:0000256" key="2">
    <source>
        <dbReference type="ARBA" id="ARBA00012282"/>
    </source>
</evidence>
<dbReference type="InterPro" id="IPR029787">
    <property type="entry name" value="Nucleotide_cyclase"/>
</dbReference>
<proteinExistence type="predicted"/>
<evidence type="ECO:0000313" key="8">
    <source>
        <dbReference type="EMBL" id="NYZ61464.1"/>
    </source>
</evidence>
<name>A0A7Z0QMS6_9GAMM</name>
<reference evidence="8 9" key="1">
    <citation type="submission" date="2020-07" db="EMBL/GenBank/DDBJ databases">
        <title>isolation of Luteimonas sp. SJ-16.</title>
        <authorList>
            <person name="Huang X.-X."/>
            <person name="Xu L."/>
            <person name="Sun J.-Q."/>
        </authorList>
    </citation>
    <scope>NUCLEOTIDE SEQUENCE [LARGE SCALE GENOMIC DNA]</scope>
    <source>
        <strain evidence="8 9">SJ-16</strain>
    </source>
</reference>
<dbReference type="PROSITE" id="PS50887">
    <property type="entry name" value="GGDEF"/>
    <property type="match status" value="1"/>
</dbReference>
<evidence type="ECO:0000256" key="4">
    <source>
        <dbReference type="ARBA" id="ARBA00051114"/>
    </source>
</evidence>
<dbReference type="GO" id="GO:0071732">
    <property type="term" value="P:cellular response to nitric oxide"/>
    <property type="evidence" value="ECO:0007669"/>
    <property type="project" value="UniProtKB-ARBA"/>
</dbReference>